<evidence type="ECO:0000313" key="3">
    <source>
        <dbReference type="EMBL" id="EER15544.1"/>
    </source>
</evidence>
<evidence type="ECO:0000256" key="1">
    <source>
        <dbReference type="SAM" id="Coils"/>
    </source>
</evidence>
<gene>
    <name evidence="3" type="ORF">Pmar_PMAR012060</name>
</gene>
<name>C5KIZ9_PERM5</name>
<dbReference type="Proteomes" id="UP000007800">
    <property type="component" value="Unassembled WGS sequence"/>
</dbReference>
<dbReference type="RefSeq" id="XP_002783748.1">
    <property type="nucleotide sequence ID" value="XM_002783702.1"/>
</dbReference>
<reference evidence="3 4" key="1">
    <citation type="submission" date="2008-07" db="EMBL/GenBank/DDBJ databases">
        <authorList>
            <person name="El-Sayed N."/>
            <person name="Caler E."/>
            <person name="Inman J."/>
            <person name="Amedeo P."/>
            <person name="Hass B."/>
            <person name="Wortman J."/>
        </authorList>
    </citation>
    <scope>NUCLEOTIDE SEQUENCE [LARGE SCALE GENOMIC DNA]</scope>
    <source>
        <strain evidence="4">ATCC 50983 / TXsc</strain>
    </source>
</reference>
<feature type="region of interest" description="Disordered" evidence="2">
    <location>
        <begin position="198"/>
        <end position="246"/>
    </location>
</feature>
<proteinExistence type="predicted"/>
<protein>
    <submittedName>
        <fullName evidence="3">Uncharacterized protein</fullName>
    </submittedName>
</protein>
<evidence type="ECO:0000313" key="4">
    <source>
        <dbReference type="Proteomes" id="UP000007800"/>
    </source>
</evidence>
<organism evidence="4">
    <name type="scientific">Perkinsus marinus (strain ATCC 50983 / TXsc)</name>
    <dbReference type="NCBI Taxonomy" id="423536"/>
    <lineage>
        <taxon>Eukaryota</taxon>
        <taxon>Sar</taxon>
        <taxon>Alveolata</taxon>
        <taxon>Perkinsozoa</taxon>
        <taxon>Perkinsea</taxon>
        <taxon>Perkinsida</taxon>
        <taxon>Perkinsidae</taxon>
        <taxon>Perkinsus</taxon>
    </lineage>
</organism>
<feature type="compositionally biased region" description="Basic and acidic residues" evidence="2">
    <location>
        <begin position="201"/>
        <end position="210"/>
    </location>
</feature>
<feature type="coiled-coil region" evidence="1">
    <location>
        <begin position="53"/>
        <end position="110"/>
    </location>
</feature>
<keyword evidence="1" id="KW-0175">Coiled coil</keyword>
<dbReference type="InParanoid" id="C5KIZ9"/>
<dbReference type="OrthoDB" id="441206at2759"/>
<accession>C5KIZ9</accession>
<keyword evidence="4" id="KW-1185">Reference proteome</keyword>
<dbReference type="AlphaFoldDB" id="C5KIZ9"/>
<sequence>KELERVQDDKMELYRKAKDDKMAATEFKCRQDADAARVLHELREYVRRSHNKAAEARMKLVEERQARRRAEMEEKYKKEEALMKATVEDIEMMEREERRLMEELQYKQKRQLEVYQHLEHILQATPRSSSILSGYHQHQEEGMIDGQVMVTHHYGDTINERASVSNTGIIHNDVEVLSDEETITTTPAPVVSYTTTTTTADHQHQQHSEETTTAPAAEAPVVSYTTTTADHHHQHQHSEKTTTAPAAAGPVVSYTTVDGVVVSLSDILDGLHDV</sequence>
<dbReference type="EMBL" id="GG673430">
    <property type="protein sequence ID" value="EER15544.1"/>
    <property type="molecule type" value="Genomic_DNA"/>
</dbReference>
<feature type="compositionally biased region" description="Low complexity" evidence="2">
    <location>
        <begin position="211"/>
        <end position="228"/>
    </location>
</feature>
<feature type="non-terminal residue" evidence="3">
    <location>
        <position position="1"/>
    </location>
</feature>
<dbReference type="GeneID" id="9046323"/>
<evidence type="ECO:0000256" key="2">
    <source>
        <dbReference type="SAM" id="MobiDB-lite"/>
    </source>
</evidence>